<evidence type="ECO:0000256" key="6">
    <source>
        <dbReference type="SAM" id="Phobius"/>
    </source>
</evidence>
<dbReference type="PANTHER" id="PTHR47870:SF4">
    <property type="entry name" value="CYTOCHROME C-TYPE BIOGENESIS PROTEIN CYCH"/>
    <property type="match status" value="1"/>
</dbReference>
<dbReference type="AlphaFoldDB" id="A0A370D9S8"/>
<dbReference type="Proteomes" id="UP000254266">
    <property type="component" value="Unassembled WGS sequence"/>
</dbReference>
<dbReference type="Pfam" id="PF23892">
    <property type="entry name" value="Ig_CycH"/>
    <property type="match status" value="1"/>
</dbReference>
<evidence type="ECO:0000313" key="9">
    <source>
        <dbReference type="EMBL" id="RDH81114.1"/>
    </source>
</evidence>
<keyword evidence="2" id="KW-0677">Repeat</keyword>
<dbReference type="SMART" id="SM00028">
    <property type="entry name" value="TPR"/>
    <property type="match status" value="1"/>
</dbReference>
<comment type="caution">
    <text evidence="9">The sequence shown here is derived from an EMBL/GenBank/DDBJ whole genome shotgun (WGS) entry which is preliminary data.</text>
</comment>
<evidence type="ECO:0000256" key="2">
    <source>
        <dbReference type="ARBA" id="ARBA00022737"/>
    </source>
</evidence>
<proteinExistence type="predicted"/>
<evidence type="ECO:0000256" key="4">
    <source>
        <dbReference type="ARBA" id="ARBA00022803"/>
    </source>
</evidence>
<dbReference type="InterPro" id="IPR017560">
    <property type="entry name" value="Cyt_c_biogenesis_CcmI"/>
</dbReference>
<dbReference type="GO" id="GO:0017004">
    <property type="term" value="P:cytochrome complex assembly"/>
    <property type="evidence" value="ECO:0007669"/>
    <property type="project" value="UniProtKB-KW"/>
</dbReference>
<evidence type="ECO:0000259" key="8">
    <source>
        <dbReference type="Pfam" id="PF23914"/>
    </source>
</evidence>
<keyword evidence="6" id="KW-1133">Transmembrane helix</keyword>
<accession>A0A370D9S8</accession>
<evidence type="ECO:0000256" key="3">
    <source>
        <dbReference type="ARBA" id="ARBA00022748"/>
    </source>
</evidence>
<evidence type="ECO:0000256" key="1">
    <source>
        <dbReference type="ARBA" id="ARBA00004196"/>
    </source>
</evidence>
<dbReference type="InterPro" id="IPR056413">
    <property type="entry name" value="TPR_CcmH_CycH"/>
</dbReference>
<dbReference type="PANTHER" id="PTHR47870">
    <property type="entry name" value="CYTOCHROME C-TYPE BIOGENESIS PROTEIN CCMH"/>
    <property type="match status" value="1"/>
</dbReference>
<keyword evidence="3" id="KW-0201">Cytochrome c-type biogenesis</keyword>
<dbReference type="PROSITE" id="PS50005">
    <property type="entry name" value="TPR"/>
    <property type="match status" value="1"/>
</dbReference>
<keyword evidence="10" id="KW-1185">Reference proteome</keyword>
<protein>
    <submittedName>
        <fullName evidence="9">C-type cytochrome biogenesis protein CcmI</fullName>
    </submittedName>
</protein>
<keyword evidence="6" id="KW-0812">Transmembrane</keyword>
<dbReference type="SUPFAM" id="SSF48452">
    <property type="entry name" value="TPR-like"/>
    <property type="match status" value="1"/>
</dbReference>
<dbReference type="GO" id="GO:0005886">
    <property type="term" value="C:plasma membrane"/>
    <property type="evidence" value="ECO:0007669"/>
    <property type="project" value="TreeGrafter"/>
</dbReference>
<evidence type="ECO:0000313" key="10">
    <source>
        <dbReference type="Proteomes" id="UP000254266"/>
    </source>
</evidence>
<dbReference type="InterPro" id="IPR056412">
    <property type="entry name" value="Ig_CycH"/>
</dbReference>
<evidence type="ECO:0000256" key="5">
    <source>
        <dbReference type="PROSITE-ProRule" id="PRU00339"/>
    </source>
</evidence>
<name>A0A370D9S8_9GAMM</name>
<dbReference type="InterPro" id="IPR011990">
    <property type="entry name" value="TPR-like_helical_dom_sf"/>
</dbReference>
<dbReference type="NCBIfam" id="TIGR03142">
    <property type="entry name" value="cytochro_ccmI"/>
    <property type="match status" value="1"/>
</dbReference>
<dbReference type="Gene3D" id="1.25.40.10">
    <property type="entry name" value="Tetratricopeptide repeat domain"/>
    <property type="match status" value="1"/>
</dbReference>
<keyword evidence="6" id="KW-0472">Membrane</keyword>
<dbReference type="InterPro" id="IPR051263">
    <property type="entry name" value="C-type_cytochrome_biogenesis"/>
</dbReference>
<dbReference type="Pfam" id="PF23914">
    <property type="entry name" value="TPR_CcmH_CycH"/>
    <property type="match status" value="1"/>
</dbReference>
<reference evidence="9 10" key="1">
    <citation type="journal article" date="2018" name="ISME J.">
        <title>Endosymbiont genomes yield clues of tubeworm success.</title>
        <authorList>
            <person name="Li Y."/>
            <person name="Liles M.R."/>
            <person name="Halanych K.M."/>
        </authorList>
    </citation>
    <scope>NUCLEOTIDE SEQUENCE [LARGE SCALE GENOMIC DNA]</scope>
    <source>
        <strain evidence="9">A1464</strain>
    </source>
</reference>
<dbReference type="EMBL" id="QFXC01000013">
    <property type="protein sequence ID" value="RDH81114.1"/>
    <property type="molecule type" value="Genomic_DNA"/>
</dbReference>
<organism evidence="9 10">
    <name type="scientific">endosymbiont of Galathealinum brachiosum</name>
    <dbReference type="NCBI Taxonomy" id="2200906"/>
    <lineage>
        <taxon>Bacteria</taxon>
        <taxon>Pseudomonadati</taxon>
        <taxon>Pseudomonadota</taxon>
        <taxon>Gammaproteobacteria</taxon>
        <taxon>sulfur-oxidizing symbionts</taxon>
    </lineage>
</organism>
<feature type="transmembrane region" description="Helical" evidence="6">
    <location>
        <begin position="6"/>
        <end position="23"/>
    </location>
</feature>
<feature type="domain" description="Cytochrome c-type biogenesis protein H Ig-like" evidence="7">
    <location>
        <begin position="313"/>
        <end position="419"/>
    </location>
</feature>
<dbReference type="GO" id="GO:0030313">
    <property type="term" value="C:cell envelope"/>
    <property type="evidence" value="ECO:0007669"/>
    <property type="project" value="UniProtKB-SubCell"/>
</dbReference>
<feature type="domain" description="Cytochrome c-type biogenesis protein H TPR" evidence="8">
    <location>
        <begin position="152"/>
        <end position="268"/>
    </location>
</feature>
<keyword evidence="4 5" id="KW-0802">TPR repeat</keyword>
<feature type="transmembrane region" description="Helical" evidence="6">
    <location>
        <begin position="99"/>
        <end position="119"/>
    </location>
</feature>
<dbReference type="InterPro" id="IPR019734">
    <property type="entry name" value="TPR_rpt"/>
</dbReference>
<evidence type="ECO:0000259" key="7">
    <source>
        <dbReference type="Pfam" id="PF23892"/>
    </source>
</evidence>
<sequence length="422" mass="46101">MISFIISAVILVLMAIYFIVPALKKKNYAFSDEYDDLNVDIAKDRLAEIKSQLEAGEINQQTFQQLHDELESTLALDLSDVPQSQSQNELSESKETSKLMPIVLAAIIPLAAAAIYYQLGDFAAATGTRIEATVIPAGEDRPEMTIEDAVAKLEQRLAEEPENPEGWFMLAKTYMTMKQYHKAVSSYEKVIEQVGEEPEVLIRYADALAMTEGGRLTGVAKPIVDKVIVLMPDSPTVLWMAGTAENQQKNFSKALTYWYKLRPMLIEDAATLAQLDQLISGAESQLSANEVAQLKKVAPAAESKVVTNAAEIIVTVELDSALKDKVSANDTLFIFAKAMQGPPMPLAAVKKTAADLPITVSLNDAMAMMPQMKLSSFDQVKISATISKSGQPGVQSGDLFVELSPVNVKSQEKIKLVINQVK</sequence>
<feature type="repeat" description="TPR" evidence="5">
    <location>
        <begin position="164"/>
        <end position="197"/>
    </location>
</feature>
<comment type="subcellular location">
    <subcellularLocation>
        <location evidence="1">Cell envelope</location>
    </subcellularLocation>
</comment>
<gene>
    <name evidence="9" type="primary">ccmI</name>
    <name evidence="9" type="ORF">DIZ80_13425</name>
</gene>